<evidence type="ECO:0000256" key="3">
    <source>
        <dbReference type="RuleBase" id="RU000507"/>
    </source>
</evidence>
<feature type="domain" description="Rhodanese" evidence="4">
    <location>
        <begin position="104"/>
        <end position="198"/>
    </location>
</feature>
<dbReference type="Proteomes" id="UP000838412">
    <property type="component" value="Chromosome 7"/>
</dbReference>
<organism evidence="5 6">
    <name type="scientific">Branchiostoma lanceolatum</name>
    <name type="common">Common lancelet</name>
    <name type="synonym">Amphioxus lanceolatum</name>
    <dbReference type="NCBI Taxonomy" id="7740"/>
    <lineage>
        <taxon>Eukaryota</taxon>
        <taxon>Metazoa</taxon>
        <taxon>Chordata</taxon>
        <taxon>Cephalochordata</taxon>
        <taxon>Leptocardii</taxon>
        <taxon>Amphioxiformes</taxon>
        <taxon>Branchiostomatidae</taxon>
        <taxon>Branchiostoma</taxon>
    </lineage>
</organism>
<reference evidence="5" key="1">
    <citation type="submission" date="2022-01" db="EMBL/GenBank/DDBJ databases">
        <authorList>
            <person name="Braso-Vives M."/>
        </authorList>
    </citation>
    <scope>NUCLEOTIDE SEQUENCE</scope>
</reference>
<dbReference type="PROSITE" id="PS00683">
    <property type="entry name" value="RHODANESE_2"/>
    <property type="match status" value="1"/>
</dbReference>
<dbReference type="CDD" id="cd01448">
    <property type="entry name" value="TST_Repeat_1"/>
    <property type="match status" value="1"/>
</dbReference>
<accession>A0A8K0A753</accession>
<dbReference type="PANTHER" id="PTHR11364">
    <property type="entry name" value="THIOSULFATE SULFERTANSFERASE"/>
    <property type="match status" value="1"/>
</dbReference>
<evidence type="ECO:0000313" key="6">
    <source>
        <dbReference type="Proteomes" id="UP000838412"/>
    </source>
</evidence>
<dbReference type="PROSITE" id="PS00380">
    <property type="entry name" value="RHODANESE_1"/>
    <property type="match status" value="1"/>
</dbReference>
<dbReference type="PROSITE" id="PS50206">
    <property type="entry name" value="RHODANESE_3"/>
    <property type="match status" value="2"/>
</dbReference>
<evidence type="ECO:0000256" key="1">
    <source>
        <dbReference type="ARBA" id="ARBA00022679"/>
    </source>
</evidence>
<keyword evidence="6" id="KW-1185">Reference proteome</keyword>
<keyword evidence="1 3" id="KW-0808">Transferase</keyword>
<dbReference type="OrthoDB" id="270167at2759"/>
<dbReference type="FunFam" id="3.40.250.10:FF:000001">
    <property type="entry name" value="Sulfurtransferase"/>
    <property type="match status" value="1"/>
</dbReference>
<dbReference type="InterPro" id="IPR045078">
    <property type="entry name" value="TST/MPST-like"/>
</dbReference>
<dbReference type="Gene3D" id="3.40.250.10">
    <property type="entry name" value="Rhodanese-like domain"/>
    <property type="match status" value="3"/>
</dbReference>
<dbReference type="GO" id="GO:0004792">
    <property type="term" value="F:thiosulfate-cyanide sulfurtransferase activity"/>
    <property type="evidence" value="ECO:0007669"/>
    <property type="project" value="InterPro"/>
</dbReference>
<dbReference type="PANTHER" id="PTHR11364:SF27">
    <property type="entry name" value="SULFURTRANSFERASE"/>
    <property type="match status" value="1"/>
</dbReference>
<dbReference type="EMBL" id="OV696692">
    <property type="protein sequence ID" value="CAH1270553.1"/>
    <property type="molecule type" value="Genomic_DNA"/>
</dbReference>
<dbReference type="InterPro" id="IPR001307">
    <property type="entry name" value="Thiosulphate_STrfase_CS"/>
</dbReference>
<protein>
    <recommendedName>
        <fullName evidence="3">Sulfurtransferase</fullName>
    </recommendedName>
</protein>
<proteinExistence type="predicted"/>
<sequence length="351" mass="38733">MRIASALVNVPWLAERLSSPALSPLPLRVLDCSYYLPKHNRDQRAEYRQKHIPGALFFDIQFEAKMRVVSALVGVPWLAERVASPALSPIPFSVLQCIRNHNQESEHIPGALFFNLQECSDKSSPYRNMLPPTQQFESYVGDLGVDNSTHVVVYDGMDRGLFSAARVWWMFRVFGHPLVSVLNGGLVKWCELGHPVTAEIPQVEKAKFTATYNPSLVRDFDFVEKNLTQKSVQMVDSRSANVFNGDADPASKPDVGHMPGAINVPLGRIVDYETKIVKSPEKLKEMFSASGVDLARPLVASCGSGVTACGIALAAHLCGKEDVPVYDGSWSEWSKRAPPENIVCGTHEKQG</sequence>
<evidence type="ECO:0000313" key="5">
    <source>
        <dbReference type="EMBL" id="CAH1270553.1"/>
    </source>
</evidence>
<dbReference type="Pfam" id="PF00581">
    <property type="entry name" value="Rhodanese"/>
    <property type="match status" value="2"/>
</dbReference>
<feature type="domain" description="Rhodanese" evidence="4">
    <location>
        <begin position="228"/>
        <end position="342"/>
    </location>
</feature>
<name>A0A8K0A753_BRALA</name>
<gene>
    <name evidence="5" type="primary">MPST</name>
    <name evidence="5" type="ORF">BLAG_LOCUS22799</name>
</gene>
<keyword evidence="2" id="KW-0677">Repeat</keyword>
<dbReference type="GO" id="GO:0005739">
    <property type="term" value="C:mitochondrion"/>
    <property type="evidence" value="ECO:0007669"/>
    <property type="project" value="TreeGrafter"/>
</dbReference>
<evidence type="ECO:0000256" key="2">
    <source>
        <dbReference type="ARBA" id="ARBA00022737"/>
    </source>
</evidence>
<dbReference type="SMART" id="SM00450">
    <property type="entry name" value="RHOD"/>
    <property type="match status" value="2"/>
</dbReference>
<dbReference type="SUPFAM" id="SSF52821">
    <property type="entry name" value="Rhodanese/Cell cycle control phosphatase"/>
    <property type="match status" value="3"/>
</dbReference>
<dbReference type="InterPro" id="IPR036873">
    <property type="entry name" value="Rhodanese-like_dom_sf"/>
</dbReference>
<dbReference type="AlphaFoldDB" id="A0A8K0A753"/>
<dbReference type="CDD" id="cd01449">
    <property type="entry name" value="TST_Repeat_2"/>
    <property type="match status" value="1"/>
</dbReference>
<evidence type="ECO:0000259" key="4">
    <source>
        <dbReference type="PROSITE" id="PS50206"/>
    </source>
</evidence>
<dbReference type="InterPro" id="IPR001763">
    <property type="entry name" value="Rhodanese-like_dom"/>
</dbReference>